<evidence type="ECO:0000256" key="1">
    <source>
        <dbReference type="SAM" id="Phobius"/>
    </source>
</evidence>
<dbReference type="EMBL" id="UINC01043613">
    <property type="protein sequence ID" value="SVB47889.1"/>
    <property type="molecule type" value="Genomic_DNA"/>
</dbReference>
<evidence type="ECO:0000313" key="2">
    <source>
        <dbReference type="EMBL" id="SVB47889.1"/>
    </source>
</evidence>
<keyword evidence="1" id="KW-0812">Transmembrane</keyword>
<protein>
    <submittedName>
        <fullName evidence="2">Uncharacterized protein</fullName>
    </submittedName>
</protein>
<feature type="transmembrane region" description="Helical" evidence="1">
    <location>
        <begin position="6"/>
        <end position="25"/>
    </location>
</feature>
<dbReference type="AlphaFoldDB" id="A0A382EBU7"/>
<proteinExistence type="predicted"/>
<organism evidence="2">
    <name type="scientific">marine metagenome</name>
    <dbReference type="NCBI Taxonomy" id="408172"/>
    <lineage>
        <taxon>unclassified sequences</taxon>
        <taxon>metagenomes</taxon>
        <taxon>ecological metagenomes</taxon>
    </lineage>
</organism>
<accession>A0A382EBU7</accession>
<sequence length="52" mass="6153">YLTVFFSGMVCVFFYEWNGMLKLFIIRVAFLRMRPLCGAFMQCEACLLIMNN</sequence>
<keyword evidence="1" id="KW-1133">Transmembrane helix</keyword>
<reference evidence="2" key="1">
    <citation type="submission" date="2018-05" db="EMBL/GenBank/DDBJ databases">
        <authorList>
            <person name="Lanie J.A."/>
            <person name="Ng W.-L."/>
            <person name="Kazmierczak K.M."/>
            <person name="Andrzejewski T.M."/>
            <person name="Davidsen T.M."/>
            <person name="Wayne K.J."/>
            <person name="Tettelin H."/>
            <person name="Glass J.I."/>
            <person name="Rusch D."/>
            <person name="Podicherti R."/>
            <person name="Tsui H.-C.T."/>
            <person name="Winkler M.E."/>
        </authorList>
    </citation>
    <scope>NUCLEOTIDE SEQUENCE</scope>
</reference>
<name>A0A382EBU7_9ZZZZ</name>
<gene>
    <name evidence="2" type="ORF">METZ01_LOCUS200743</name>
</gene>
<keyword evidence="1" id="KW-0472">Membrane</keyword>
<feature type="non-terminal residue" evidence="2">
    <location>
        <position position="1"/>
    </location>
</feature>